<dbReference type="EMBL" id="UHID01000001">
    <property type="protein sequence ID" value="SUO93995.1"/>
    <property type="molecule type" value="Genomic_DNA"/>
</dbReference>
<name>A0A380MMY7_STRGR</name>
<proteinExistence type="predicted"/>
<sequence>MTAPSPRQPVRWLHIVAHTTHAAVCPLLDLEGNKAA</sequence>
<protein>
    <submittedName>
        <fullName evidence="1">Uncharacterized protein</fullName>
    </submittedName>
</protein>
<evidence type="ECO:0000313" key="2">
    <source>
        <dbReference type="Proteomes" id="UP000254150"/>
    </source>
</evidence>
<accession>A0A380MMY7</accession>
<dbReference type="Proteomes" id="UP000254150">
    <property type="component" value="Unassembled WGS sequence"/>
</dbReference>
<organism evidence="1 2">
    <name type="scientific">Streptomyces griseus</name>
    <dbReference type="NCBI Taxonomy" id="1911"/>
    <lineage>
        <taxon>Bacteria</taxon>
        <taxon>Bacillati</taxon>
        <taxon>Actinomycetota</taxon>
        <taxon>Actinomycetes</taxon>
        <taxon>Kitasatosporales</taxon>
        <taxon>Streptomycetaceae</taxon>
        <taxon>Streptomyces</taxon>
    </lineage>
</organism>
<evidence type="ECO:0000313" key="1">
    <source>
        <dbReference type="EMBL" id="SUO93995.1"/>
    </source>
</evidence>
<gene>
    <name evidence="1" type="ORF">NCTC7807_00647</name>
</gene>
<dbReference type="AlphaFoldDB" id="A0A380MMY7"/>
<reference evidence="1 2" key="1">
    <citation type="submission" date="2018-06" db="EMBL/GenBank/DDBJ databases">
        <authorList>
            <consortium name="Pathogen Informatics"/>
            <person name="Doyle S."/>
        </authorList>
    </citation>
    <scope>NUCLEOTIDE SEQUENCE [LARGE SCALE GENOMIC DNA]</scope>
    <source>
        <strain evidence="1 2">NCTC7807</strain>
    </source>
</reference>